<organism evidence="1 2">
    <name type="scientific">Piloderma croceum (strain F 1598)</name>
    <dbReference type="NCBI Taxonomy" id="765440"/>
    <lineage>
        <taxon>Eukaryota</taxon>
        <taxon>Fungi</taxon>
        <taxon>Dikarya</taxon>
        <taxon>Basidiomycota</taxon>
        <taxon>Agaricomycotina</taxon>
        <taxon>Agaricomycetes</taxon>
        <taxon>Agaricomycetidae</taxon>
        <taxon>Atheliales</taxon>
        <taxon>Atheliaceae</taxon>
        <taxon>Piloderma</taxon>
    </lineage>
</organism>
<protein>
    <submittedName>
        <fullName evidence="1">Uncharacterized protein</fullName>
    </submittedName>
</protein>
<reference evidence="2" key="2">
    <citation type="submission" date="2015-01" db="EMBL/GenBank/DDBJ databases">
        <title>Evolutionary Origins and Diversification of the Mycorrhizal Mutualists.</title>
        <authorList>
            <consortium name="DOE Joint Genome Institute"/>
            <consortium name="Mycorrhizal Genomics Consortium"/>
            <person name="Kohler A."/>
            <person name="Kuo A."/>
            <person name="Nagy L.G."/>
            <person name="Floudas D."/>
            <person name="Copeland A."/>
            <person name="Barry K.W."/>
            <person name="Cichocki N."/>
            <person name="Veneault-Fourrey C."/>
            <person name="LaButti K."/>
            <person name="Lindquist E.A."/>
            <person name="Lipzen A."/>
            <person name="Lundell T."/>
            <person name="Morin E."/>
            <person name="Murat C."/>
            <person name="Riley R."/>
            <person name="Ohm R."/>
            <person name="Sun H."/>
            <person name="Tunlid A."/>
            <person name="Henrissat B."/>
            <person name="Grigoriev I.V."/>
            <person name="Hibbett D.S."/>
            <person name="Martin F."/>
        </authorList>
    </citation>
    <scope>NUCLEOTIDE SEQUENCE [LARGE SCALE GENOMIC DNA]</scope>
    <source>
        <strain evidence="2">F 1598</strain>
    </source>
</reference>
<reference evidence="1 2" key="1">
    <citation type="submission" date="2014-04" db="EMBL/GenBank/DDBJ databases">
        <authorList>
            <consortium name="DOE Joint Genome Institute"/>
            <person name="Kuo A."/>
            <person name="Tarkka M."/>
            <person name="Buscot F."/>
            <person name="Kohler A."/>
            <person name="Nagy L.G."/>
            <person name="Floudas D."/>
            <person name="Copeland A."/>
            <person name="Barry K.W."/>
            <person name="Cichocki N."/>
            <person name="Veneault-Fourrey C."/>
            <person name="LaButti K."/>
            <person name="Lindquist E.A."/>
            <person name="Lipzen A."/>
            <person name="Lundell T."/>
            <person name="Morin E."/>
            <person name="Murat C."/>
            <person name="Sun H."/>
            <person name="Tunlid A."/>
            <person name="Henrissat B."/>
            <person name="Grigoriev I.V."/>
            <person name="Hibbett D.S."/>
            <person name="Martin F."/>
            <person name="Nordberg H.P."/>
            <person name="Cantor M.N."/>
            <person name="Hua S.X."/>
        </authorList>
    </citation>
    <scope>NUCLEOTIDE SEQUENCE [LARGE SCALE GENOMIC DNA]</scope>
    <source>
        <strain evidence="1 2">F 1598</strain>
    </source>
</reference>
<keyword evidence="2" id="KW-1185">Reference proteome</keyword>
<gene>
    <name evidence="1" type="ORF">PILCRDRAFT_818510</name>
</gene>
<dbReference type="InParanoid" id="A0A0C3C3L1"/>
<dbReference type="HOGENOM" id="CLU_087382_0_0_1"/>
<dbReference type="EMBL" id="KN832988">
    <property type="protein sequence ID" value="KIM84182.1"/>
    <property type="molecule type" value="Genomic_DNA"/>
</dbReference>
<evidence type="ECO:0000313" key="2">
    <source>
        <dbReference type="Proteomes" id="UP000054166"/>
    </source>
</evidence>
<sequence length="295" mass="34328">MSTAYEVLKAAFSKAKPNNVESHKDIYSFILEHFDELSVNEHSPIHALTYAIRRIIHAPSFLSRIPDLLDYLWHVDKFRKRGVEISSQIMTWQKFYKNNVANNGQVRLLSAKEEKMIAGFEDQKKVAGGREAFCECTIRCCRLHIYYLCAAEESCLLPVRLPAFFPGLPRKDGEAERTDQFHWDFSKEERAKLDEAGRQSVLFVKEESEWEQIFETYWKANGWLMDSAYNETFRKKFAARFEPPYDADETVQWIEAYLKRVENMVDRLEGVFNDSKVAETRYSSLSLSALSLDAS</sequence>
<dbReference type="AlphaFoldDB" id="A0A0C3C3L1"/>
<dbReference type="Proteomes" id="UP000054166">
    <property type="component" value="Unassembled WGS sequence"/>
</dbReference>
<accession>A0A0C3C3L1</accession>
<evidence type="ECO:0000313" key="1">
    <source>
        <dbReference type="EMBL" id="KIM84182.1"/>
    </source>
</evidence>
<name>A0A0C3C3L1_PILCF</name>
<proteinExistence type="predicted"/>
<dbReference type="OrthoDB" id="3244206at2759"/>